<dbReference type="InterPro" id="IPR004089">
    <property type="entry name" value="MCPsignal_dom"/>
</dbReference>
<dbReference type="OrthoDB" id="2489132at2"/>
<dbReference type="GO" id="GO:0004888">
    <property type="term" value="F:transmembrane signaling receptor activity"/>
    <property type="evidence" value="ECO:0007669"/>
    <property type="project" value="InterPro"/>
</dbReference>
<reference evidence="15" key="1">
    <citation type="submission" date="2015-11" db="EMBL/GenBank/DDBJ databases">
        <authorList>
            <person name="Kim K.M."/>
        </authorList>
    </citation>
    <scope>NUCLEOTIDE SEQUENCE [LARGE SCALE GENOMIC DNA]</scope>
    <source>
        <strain evidence="15">KCTC 12086</strain>
    </source>
</reference>
<dbReference type="SMART" id="SM00283">
    <property type="entry name" value="MA"/>
    <property type="match status" value="1"/>
</dbReference>
<dbReference type="EMBL" id="CP013187">
    <property type="protein sequence ID" value="ALO41836.1"/>
    <property type="molecule type" value="Genomic_DNA"/>
</dbReference>
<keyword evidence="15" id="KW-1185">Reference proteome</keyword>
<evidence type="ECO:0000256" key="4">
    <source>
        <dbReference type="ARBA" id="ARBA00022500"/>
    </source>
</evidence>
<evidence type="ECO:0000256" key="9">
    <source>
        <dbReference type="ARBA" id="ARBA00029447"/>
    </source>
</evidence>
<dbReference type="PRINTS" id="PR00260">
    <property type="entry name" value="CHEMTRNSDUCR"/>
</dbReference>
<evidence type="ECO:0000256" key="10">
    <source>
        <dbReference type="PROSITE-ProRule" id="PRU00284"/>
    </source>
</evidence>
<gene>
    <name evidence="14" type="ORF">PP2015_1326</name>
</gene>
<accession>A0A0S2K0J3</accession>
<keyword evidence="8 10" id="KW-0807">Transducer</keyword>
<dbReference type="GO" id="GO:0007165">
    <property type="term" value="P:signal transduction"/>
    <property type="evidence" value="ECO:0007669"/>
    <property type="project" value="UniProtKB-KW"/>
</dbReference>
<dbReference type="Pfam" id="PF00672">
    <property type="entry name" value="HAMP"/>
    <property type="match status" value="1"/>
</dbReference>
<dbReference type="PANTHER" id="PTHR32089">
    <property type="entry name" value="METHYL-ACCEPTING CHEMOTAXIS PROTEIN MCPB"/>
    <property type="match status" value="1"/>
</dbReference>
<dbReference type="GO" id="GO:0005886">
    <property type="term" value="C:plasma membrane"/>
    <property type="evidence" value="ECO:0007669"/>
    <property type="project" value="UniProtKB-SubCell"/>
</dbReference>
<dbReference type="Proteomes" id="UP000061457">
    <property type="component" value="Chromosome I"/>
</dbReference>
<keyword evidence="4" id="KW-0145">Chemotaxis</keyword>
<dbReference type="FunFam" id="1.10.287.950:FF:000001">
    <property type="entry name" value="Methyl-accepting chemotaxis sensory transducer"/>
    <property type="match status" value="1"/>
</dbReference>
<feature type="domain" description="Methyl-accepting transducer" evidence="12">
    <location>
        <begin position="364"/>
        <end position="600"/>
    </location>
</feature>
<dbReference type="InterPro" id="IPR004090">
    <property type="entry name" value="Chemotax_Me-accpt_rcpt"/>
</dbReference>
<organism evidence="14 15">
    <name type="scientific">Pseudoalteromonas phenolica</name>
    <dbReference type="NCBI Taxonomy" id="161398"/>
    <lineage>
        <taxon>Bacteria</taxon>
        <taxon>Pseudomonadati</taxon>
        <taxon>Pseudomonadota</taxon>
        <taxon>Gammaproteobacteria</taxon>
        <taxon>Alteromonadales</taxon>
        <taxon>Pseudoalteromonadaceae</taxon>
        <taxon>Pseudoalteromonas</taxon>
    </lineage>
</organism>
<comment type="subcellular location">
    <subcellularLocation>
        <location evidence="1">Cell membrane</location>
        <topology evidence="1">Multi-pass membrane protein</topology>
    </subcellularLocation>
</comment>
<dbReference type="PATRIC" id="fig|161398.10.peg.1351"/>
<evidence type="ECO:0000256" key="1">
    <source>
        <dbReference type="ARBA" id="ARBA00004651"/>
    </source>
</evidence>
<dbReference type="STRING" id="161398.PP2015_1326"/>
<evidence type="ECO:0000256" key="11">
    <source>
        <dbReference type="SAM" id="Phobius"/>
    </source>
</evidence>
<dbReference type="RefSeq" id="WP_058029538.1">
    <property type="nucleotide sequence ID" value="NZ_CP013187.1"/>
</dbReference>
<evidence type="ECO:0000259" key="12">
    <source>
        <dbReference type="PROSITE" id="PS50111"/>
    </source>
</evidence>
<dbReference type="SMART" id="SM00304">
    <property type="entry name" value="HAMP"/>
    <property type="match status" value="2"/>
</dbReference>
<dbReference type="CDD" id="cd12912">
    <property type="entry name" value="PDC2_MCP_like"/>
    <property type="match status" value="1"/>
</dbReference>
<comment type="similarity">
    <text evidence="9">Belongs to the methyl-accepting chemotaxis (MCP) protein family.</text>
</comment>
<name>A0A0S2K0J3_9GAMM</name>
<keyword evidence="2" id="KW-1003">Cell membrane</keyword>
<keyword evidence="7 11" id="KW-0472">Membrane</keyword>
<dbReference type="PROSITE" id="PS50885">
    <property type="entry name" value="HAMP"/>
    <property type="match status" value="1"/>
</dbReference>
<sequence>MKANSLSITVKISLLGSLIAVIVATLIGVISTYQAKGMVERRMLHSELPSKVENISKSIEKQIVQMKDAAELLSSNQFILANANNHRQDDKLLVAELNRIAKQFDLATASWANRETAEYWNQHGFLRVLNHQEDAWFYAFTQSGEAYSISIFRETTGAVNMFVNHQQLNGVGLAGLAKSVNDMQSMLSQFTLEQTGFVFVVDNTGAIKLFPDSRSTQAQSLKDLYGNTNSSALLQKNTSNLINVTLNSEAQVIASQPIKGTNLYVVAQVPEHEVYTEIRSLQWQIVAYASIIAIFACLVSFFLARTLAAPLSKIAQLFANLGSGDAKLNYRLPESTQPELQELSGGFNQFIAKIEQAIKQVANESHEIRATSLRLTEQSNRTCHALNEQKSQTLSVAAAINEMGATVQEIAGNANNSAQLTESSKNTVKHSEQEIAQSQITLGQLADDINSMAEQVTSLVERTRSIASIVEVIRGISEQTNLLALNAAIESARAGEHGRGFAVVADEVRALASRTSQSTDEIHSTINDLTFAAENIVSQITQSRSQAEQSVMSMQNSVDLLKDVSETSNQINDMTTLIAAATEEQSNVVAEVGLNIEQISAASDNVVDETQAISQAIEALAESAKTLDGLVVSFDSK</sequence>
<dbReference type="PANTHER" id="PTHR32089:SF39">
    <property type="entry name" value="METHYL-ACCEPTING CHEMOTAXIS PROTEIN HLYB"/>
    <property type="match status" value="1"/>
</dbReference>
<dbReference type="AlphaFoldDB" id="A0A0S2K0J3"/>
<dbReference type="Gene3D" id="1.10.287.950">
    <property type="entry name" value="Methyl-accepting chemotaxis protein"/>
    <property type="match status" value="1"/>
</dbReference>
<keyword evidence="5 11" id="KW-0812">Transmembrane</keyword>
<evidence type="ECO:0000256" key="2">
    <source>
        <dbReference type="ARBA" id="ARBA00022475"/>
    </source>
</evidence>
<keyword evidence="3" id="KW-0488">Methylation</keyword>
<feature type="transmembrane region" description="Helical" evidence="11">
    <location>
        <begin position="285"/>
        <end position="304"/>
    </location>
</feature>
<evidence type="ECO:0000256" key="5">
    <source>
        <dbReference type="ARBA" id="ARBA00022692"/>
    </source>
</evidence>
<feature type="transmembrane region" description="Helical" evidence="11">
    <location>
        <begin position="12"/>
        <end position="33"/>
    </location>
</feature>
<evidence type="ECO:0000256" key="8">
    <source>
        <dbReference type="ARBA" id="ARBA00023224"/>
    </source>
</evidence>
<evidence type="ECO:0000256" key="6">
    <source>
        <dbReference type="ARBA" id="ARBA00022989"/>
    </source>
</evidence>
<proteinExistence type="inferred from homology"/>
<dbReference type="Gene3D" id="3.30.450.20">
    <property type="entry name" value="PAS domain"/>
    <property type="match status" value="1"/>
</dbReference>
<dbReference type="SUPFAM" id="SSF58104">
    <property type="entry name" value="Methyl-accepting chemotaxis protein (MCP) signaling domain"/>
    <property type="match status" value="1"/>
</dbReference>
<protein>
    <submittedName>
        <fullName evidence="14">Methyl-accepting chemotaxis protein</fullName>
    </submittedName>
</protein>
<evidence type="ECO:0000256" key="3">
    <source>
        <dbReference type="ARBA" id="ARBA00022481"/>
    </source>
</evidence>
<evidence type="ECO:0000313" key="14">
    <source>
        <dbReference type="EMBL" id="ALO41836.1"/>
    </source>
</evidence>
<keyword evidence="6 11" id="KW-1133">Transmembrane helix</keyword>
<dbReference type="InterPro" id="IPR003660">
    <property type="entry name" value="HAMP_dom"/>
</dbReference>
<dbReference type="Pfam" id="PF00015">
    <property type="entry name" value="MCPsignal"/>
    <property type="match status" value="1"/>
</dbReference>
<dbReference type="KEGG" id="pphe:PP2015_1326"/>
<feature type="domain" description="HAMP" evidence="13">
    <location>
        <begin position="305"/>
        <end position="359"/>
    </location>
</feature>
<dbReference type="CDD" id="cd06225">
    <property type="entry name" value="HAMP"/>
    <property type="match status" value="1"/>
</dbReference>
<dbReference type="GO" id="GO:0006935">
    <property type="term" value="P:chemotaxis"/>
    <property type="evidence" value="ECO:0007669"/>
    <property type="project" value="UniProtKB-KW"/>
</dbReference>
<dbReference type="PROSITE" id="PS50111">
    <property type="entry name" value="CHEMOTAXIS_TRANSDUC_2"/>
    <property type="match status" value="1"/>
</dbReference>
<evidence type="ECO:0000256" key="7">
    <source>
        <dbReference type="ARBA" id="ARBA00023136"/>
    </source>
</evidence>
<evidence type="ECO:0000259" key="13">
    <source>
        <dbReference type="PROSITE" id="PS50885"/>
    </source>
</evidence>
<evidence type="ECO:0000313" key="15">
    <source>
        <dbReference type="Proteomes" id="UP000061457"/>
    </source>
</evidence>